<protein>
    <recommendedName>
        <fullName evidence="4 5">Large ribosomal subunit protein uL10</fullName>
    </recommendedName>
</protein>
<evidence type="ECO:0000313" key="6">
    <source>
        <dbReference type="EMBL" id="OGL41370.1"/>
    </source>
</evidence>
<keyword evidence="5" id="KW-0699">rRNA-binding</keyword>
<dbReference type="EMBL" id="MGDD01000348">
    <property type="protein sequence ID" value="OGL41370.1"/>
    <property type="molecule type" value="Genomic_DNA"/>
</dbReference>
<dbReference type="PROSITE" id="PS01109">
    <property type="entry name" value="RIBOSOMAL_L10"/>
    <property type="match status" value="1"/>
</dbReference>
<keyword evidence="5" id="KW-0694">RNA-binding</keyword>
<sequence>MKRSKKQEIIESLKKNFSEHNTAVIVDYRGLNVADLTELRNRLREQTCSFKIVKNKLGAIATEGTPFSACKDTFQGPTAIAFSQDNPVSLAKILTEYAKINTNLHLKSGFLNGKILTPEEVKEVAKLPPKEVILGRLLGTIQAPISNLLSIIQGPARSLTCVLKAVGDQKEEKEN</sequence>
<dbReference type="InterPro" id="IPR001790">
    <property type="entry name" value="Ribosomal_uL10"/>
</dbReference>
<dbReference type="GO" id="GO:0003735">
    <property type="term" value="F:structural constituent of ribosome"/>
    <property type="evidence" value="ECO:0007669"/>
    <property type="project" value="InterPro"/>
</dbReference>
<dbReference type="GO" id="GO:0015934">
    <property type="term" value="C:large ribosomal subunit"/>
    <property type="evidence" value="ECO:0007669"/>
    <property type="project" value="InterPro"/>
</dbReference>
<dbReference type="AlphaFoldDB" id="A0A1F7RJ66"/>
<dbReference type="HAMAP" id="MF_00362">
    <property type="entry name" value="Ribosomal_uL10"/>
    <property type="match status" value="1"/>
</dbReference>
<comment type="function">
    <text evidence="5">Forms part of the ribosomal stalk, playing a central role in the interaction of the ribosome with GTP-bound translation factors.</text>
</comment>
<keyword evidence="3 5" id="KW-0687">Ribonucleoprotein</keyword>
<name>A0A1F7RJ66_9BACT</name>
<organism evidence="6 7">
    <name type="scientific">Candidatus Schekmanbacteria bacterium RBG_13_48_7</name>
    <dbReference type="NCBI Taxonomy" id="1817878"/>
    <lineage>
        <taxon>Bacteria</taxon>
        <taxon>Candidatus Schekmaniibacteriota</taxon>
    </lineage>
</organism>
<dbReference type="NCBIfam" id="NF000955">
    <property type="entry name" value="PRK00099.1-1"/>
    <property type="match status" value="1"/>
</dbReference>
<evidence type="ECO:0000256" key="1">
    <source>
        <dbReference type="ARBA" id="ARBA00008889"/>
    </source>
</evidence>
<dbReference type="CDD" id="cd05797">
    <property type="entry name" value="Ribosomal_L10"/>
    <property type="match status" value="1"/>
</dbReference>
<evidence type="ECO:0000256" key="3">
    <source>
        <dbReference type="ARBA" id="ARBA00023274"/>
    </source>
</evidence>
<comment type="similarity">
    <text evidence="1 5">Belongs to the universal ribosomal protein uL10 family.</text>
</comment>
<dbReference type="InterPro" id="IPR047865">
    <property type="entry name" value="Ribosomal_uL10_bac_type"/>
</dbReference>
<proteinExistence type="inferred from homology"/>
<evidence type="ECO:0000256" key="2">
    <source>
        <dbReference type="ARBA" id="ARBA00022980"/>
    </source>
</evidence>
<dbReference type="InterPro" id="IPR022973">
    <property type="entry name" value="Ribosomal_uL10_bac"/>
</dbReference>
<dbReference type="GO" id="GO:0070180">
    <property type="term" value="F:large ribosomal subunit rRNA binding"/>
    <property type="evidence" value="ECO:0007669"/>
    <property type="project" value="UniProtKB-UniRule"/>
</dbReference>
<keyword evidence="2 5" id="KW-0689">Ribosomal protein</keyword>
<evidence type="ECO:0000313" key="7">
    <source>
        <dbReference type="Proteomes" id="UP000179266"/>
    </source>
</evidence>
<dbReference type="Pfam" id="PF00466">
    <property type="entry name" value="Ribosomal_L10"/>
    <property type="match status" value="1"/>
</dbReference>
<dbReference type="InterPro" id="IPR002363">
    <property type="entry name" value="Ribosomal_uL10_CS_bac"/>
</dbReference>
<gene>
    <name evidence="5" type="primary">rplJ</name>
    <name evidence="6" type="ORF">A2161_16235</name>
</gene>
<comment type="caution">
    <text evidence="6">The sequence shown here is derived from an EMBL/GenBank/DDBJ whole genome shotgun (WGS) entry which is preliminary data.</text>
</comment>
<dbReference type="PANTHER" id="PTHR11560">
    <property type="entry name" value="39S RIBOSOMAL PROTEIN L10, MITOCHONDRIAL"/>
    <property type="match status" value="1"/>
</dbReference>
<dbReference type="Proteomes" id="UP000179266">
    <property type="component" value="Unassembled WGS sequence"/>
</dbReference>
<comment type="subunit">
    <text evidence="5">Part of the ribosomal stalk of the 50S ribosomal subunit. The N-terminus interacts with L11 and the large rRNA to form the base of the stalk. The C-terminus forms an elongated spine to which L12 dimers bind in a sequential fashion forming a multimeric L10(L12)X complex.</text>
</comment>
<dbReference type="InterPro" id="IPR043141">
    <property type="entry name" value="Ribosomal_uL10-like_sf"/>
</dbReference>
<dbReference type="Gene3D" id="3.30.70.1730">
    <property type="match status" value="1"/>
</dbReference>
<accession>A0A1F7RJ66</accession>
<evidence type="ECO:0000256" key="4">
    <source>
        <dbReference type="ARBA" id="ARBA00035202"/>
    </source>
</evidence>
<dbReference type="SUPFAM" id="SSF160369">
    <property type="entry name" value="Ribosomal protein L10-like"/>
    <property type="match status" value="1"/>
</dbReference>
<dbReference type="Gene3D" id="6.10.250.290">
    <property type="match status" value="1"/>
</dbReference>
<evidence type="ECO:0000256" key="5">
    <source>
        <dbReference type="HAMAP-Rule" id="MF_00362"/>
    </source>
</evidence>
<reference evidence="6 7" key="1">
    <citation type="journal article" date="2016" name="Nat. Commun.">
        <title>Thousands of microbial genomes shed light on interconnected biogeochemical processes in an aquifer system.</title>
        <authorList>
            <person name="Anantharaman K."/>
            <person name="Brown C.T."/>
            <person name="Hug L.A."/>
            <person name="Sharon I."/>
            <person name="Castelle C.J."/>
            <person name="Probst A.J."/>
            <person name="Thomas B.C."/>
            <person name="Singh A."/>
            <person name="Wilkins M.J."/>
            <person name="Karaoz U."/>
            <person name="Brodie E.L."/>
            <person name="Williams K.H."/>
            <person name="Hubbard S.S."/>
            <person name="Banfield J.F."/>
        </authorList>
    </citation>
    <scope>NUCLEOTIDE SEQUENCE [LARGE SCALE GENOMIC DNA]</scope>
</reference>
<dbReference type="GO" id="GO:0006412">
    <property type="term" value="P:translation"/>
    <property type="evidence" value="ECO:0007669"/>
    <property type="project" value="UniProtKB-UniRule"/>
</dbReference>